<feature type="chain" id="PRO_5045608997" evidence="2">
    <location>
        <begin position="27"/>
        <end position="67"/>
    </location>
</feature>
<evidence type="ECO:0000256" key="2">
    <source>
        <dbReference type="SAM" id="SignalP"/>
    </source>
</evidence>
<keyword evidence="4" id="KW-1185">Reference proteome</keyword>
<accession>A0ABU7DPQ3</accession>
<feature type="signal peptide" evidence="2">
    <location>
        <begin position="1"/>
        <end position="26"/>
    </location>
</feature>
<keyword evidence="2" id="KW-0732">Signal</keyword>
<proteinExistence type="predicted"/>
<dbReference type="Proteomes" id="UP001352852">
    <property type="component" value="Unassembled WGS sequence"/>
</dbReference>
<name>A0ABU7DPQ3_9TELE</name>
<protein>
    <submittedName>
        <fullName evidence="3">Uncharacterized protein</fullName>
    </submittedName>
</protein>
<comment type="caution">
    <text evidence="3">The sequence shown here is derived from an EMBL/GenBank/DDBJ whole genome shotgun (WGS) entry which is preliminary data.</text>
</comment>
<organism evidence="3 4">
    <name type="scientific">Characodon lateralis</name>
    <dbReference type="NCBI Taxonomy" id="208331"/>
    <lineage>
        <taxon>Eukaryota</taxon>
        <taxon>Metazoa</taxon>
        <taxon>Chordata</taxon>
        <taxon>Craniata</taxon>
        <taxon>Vertebrata</taxon>
        <taxon>Euteleostomi</taxon>
        <taxon>Actinopterygii</taxon>
        <taxon>Neopterygii</taxon>
        <taxon>Teleostei</taxon>
        <taxon>Neoteleostei</taxon>
        <taxon>Acanthomorphata</taxon>
        <taxon>Ovalentaria</taxon>
        <taxon>Atherinomorphae</taxon>
        <taxon>Cyprinodontiformes</taxon>
        <taxon>Goodeidae</taxon>
        <taxon>Characodon</taxon>
    </lineage>
</organism>
<evidence type="ECO:0000256" key="1">
    <source>
        <dbReference type="SAM" id="MobiDB-lite"/>
    </source>
</evidence>
<dbReference type="EMBL" id="JAHUTJ010032881">
    <property type="protein sequence ID" value="MED6276370.1"/>
    <property type="molecule type" value="Genomic_DNA"/>
</dbReference>
<evidence type="ECO:0000313" key="3">
    <source>
        <dbReference type="EMBL" id="MED6276370.1"/>
    </source>
</evidence>
<reference evidence="3 4" key="1">
    <citation type="submission" date="2021-06" db="EMBL/GenBank/DDBJ databases">
        <authorList>
            <person name="Palmer J.M."/>
        </authorList>
    </citation>
    <scope>NUCLEOTIDE SEQUENCE [LARGE SCALE GENOMIC DNA]</scope>
    <source>
        <strain evidence="3 4">CL_MEX2019</strain>
        <tissue evidence="3">Muscle</tissue>
    </source>
</reference>
<gene>
    <name evidence="3" type="ORF">CHARACLAT_002300</name>
</gene>
<evidence type="ECO:0000313" key="4">
    <source>
        <dbReference type="Proteomes" id="UP001352852"/>
    </source>
</evidence>
<sequence>MPVSPARPLFCSCLLLLVILPSNVYTSLSMQGRLGLERISSGHWASGAVPPEQVTSPSQNNKETHRI</sequence>
<feature type="region of interest" description="Disordered" evidence="1">
    <location>
        <begin position="44"/>
        <end position="67"/>
    </location>
</feature>